<keyword evidence="8" id="KW-0245">EGF-like domain</keyword>
<dbReference type="Pfam" id="PF00002">
    <property type="entry name" value="7tm_2"/>
    <property type="match status" value="1"/>
</dbReference>
<dbReference type="Gene3D" id="1.20.1070.10">
    <property type="entry name" value="Rhodopsin 7-helix transmembrane proteins"/>
    <property type="match status" value="1"/>
</dbReference>
<evidence type="ECO:0000256" key="3">
    <source>
        <dbReference type="ARBA" id="ARBA00022475"/>
    </source>
</evidence>
<dbReference type="EMBL" id="CAWYQH010000141">
    <property type="protein sequence ID" value="CAK8693968.1"/>
    <property type="molecule type" value="Genomic_DNA"/>
</dbReference>
<evidence type="ECO:0000256" key="6">
    <source>
        <dbReference type="ARBA" id="ARBA00023136"/>
    </source>
</evidence>
<feature type="transmembrane region" description="Helical" evidence="9">
    <location>
        <begin position="558"/>
        <end position="582"/>
    </location>
</feature>
<reference evidence="14 15" key="1">
    <citation type="submission" date="2024-02" db="EMBL/GenBank/DDBJ databases">
        <authorList>
            <person name="Daric V."/>
            <person name="Darras S."/>
        </authorList>
    </citation>
    <scope>NUCLEOTIDE SEQUENCE [LARGE SCALE GENOMIC DNA]</scope>
</reference>
<comment type="subcellular location">
    <subcellularLocation>
        <location evidence="2">Cell membrane</location>
    </subcellularLocation>
    <subcellularLocation>
        <location evidence="1">Membrane</location>
        <topology evidence="1">Multi-pass membrane protein</topology>
    </subcellularLocation>
</comment>
<accession>A0ABP0GQD3</accession>
<evidence type="ECO:0000256" key="4">
    <source>
        <dbReference type="ARBA" id="ARBA00022692"/>
    </source>
</evidence>
<sequence>MKSKRAYVIIFALFALHQNKVRAQQQESTNGSAEEITEPTPPTEYFLGSNNEDCLCCEDAESCLCKPEVIKTFTDTCPNGCISPEDCVERTCKANATCIKGSVKMKCSCNKSYIGNCELLKAGKDSKICRKRNESKDEEKNQGGCKLQKVGNDSRTCEEKNNGESQGKTKGFCEKVNDWEKKGYDFKKTKVGSTAQSKQKCPRGTPKAVIRCEGTATSTGQFSSTSLVEFECGLNPRSVIDMALGSINSSAQFATYSSYLETITRNASSLSEQDNDQILEFLGNVTKKVKNGLLKVSNTVENTKKGLCYDIQCTFVSKHQALSQISAQSAFKDLAKIASSVISEDHGMKLNRRERLTKNLPTLALHASLDGNEKNFSLETSNFLLYVEDLAESESNDFQFSPQLNDTVAMTTITPFHVVIPSPLVTRVRNSSLENAINGRISFIIYKDDFLFPSNDNVTEVLSIDVGVNVLSDSLNEPIQIEHVTIRARNGISPKPGNKLMDVRTTLECVFWDFNTSRWSTEGCSLNQTAHPPVCLCTHLTNFALLIKSEDVPANRELGIVSDVGCILSIICLIVTIILISVNRDSRKYRASKILLHIYFNLCVSYLVFISGVSRIDNRVGCVVVTAFLHYVWLVTWCWMAIYSFEMYAALVKVKLLLKTLYYIINDETVRDLSAGVREVQVGLYGQSKRLQLHRTCLCCRCYCRSSRRK</sequence>
<dbReference type="PANTHER" id="PTHR47767:SF2">
    <property type="entry name" value="GPS DOMAIN-CONTAINING PROTEIN"/>
    <property type="match status" value="1"/>
</dbReference>
<evidence type="ECO:0000313" key="14">
    <source>
        <dbReference type="EMBL" id="CAK8693968.1"/>
    </source>
</evidence>
<name>A0ABP0GQD3_CLALP</name>
<feature type="transmembrane region" description="Helical" evidence="9">
    <location>
        <begin position="594"/>
        <end position="616"/>
    </location>
</feature>
<dbReference type="InterPro" id="IPR057244">
    <property type="entry name" value="GAIN_B"/>
</dbReference>
<evidence type="ECO:0000256" key="8">
    <source>
        <dbReference type="PROSITE-ProRule" id="PRU00076"/>
    </source>
</evidence>
<dbReference type="InterPro" id="IPR000832">
    <property type="entry name" value="GPCR_2_secretin-like"/>
</dbReference>
<dbReference type="Gene3D" id="2.60.220.50">
    <property type="match status" value="1"/>
</dbReference>
<feature type="chain" id="PRO_5046059691" evidence="10">
    <location>
        <begin position="24"/>
        <end position="710"/>
    </location>
</feature>
<feature type="domain" description="G-protein coupled receptors family 2 profile 2" evidence="13">
    <location>
        <begin position="558"/>
        <end position="653"/>
    </location>
</feature>
<dbReference type="InterPro" id="IPR000203">
    <property type="entry name" value="GPS"/>
</dbReference>
<comment type="caution">
    <text evidence="14">The sequence shown here is derived from an EMBL/GenBank/DDBJ whole genome shotgun (WGS) entry which is preliminary data.</text>
</comment>
<evidence type="ECO:0000259" key="13">
    <source>
        <dbReference type="PROSITE" id="PS50261"/>
    </source>
</evidence>
<evidence type="ECO:0000256" key="1">
    <source>
        <dbReference type="ARBA" id="ARBA00004141"/>
    </source>
</evidence>
<proteinExistence type="predicted"/>
<keyword evidence="3" id="KW-1003">Cell membrane</keyword>
<evidence type="ECO:0000256" key="10">
    <source>
        <dbReference type="SAM" id="SignalP"/>
    </source>
</evidence>
<gene>
    <name evidence="14" type="ORF">CVLEPA_LOCUS27249</name>
</gene>
<dbReference type="InterPro" id="IPR046338">
    <property type="entry name" value="GAIN_dom_sf"/>
</dbReference>
<evidence type="ECO:0000256" key="9">
    <source>
        <dbReference type="SAM" id="Phobius"/>
    </source>
</evidence>
<evidence type="ECO:0000256" key="7">
    <source>
        <dbReference type="ARBA" id="ARBA00023157"/>
    </source>
</evidence>
<evidence type="ECO:0000256" key="5">
    <source>
        <dbReference type="ARBA" id="ARBA00022989"/>
    </source>
</evidence>
<dbReference type="SMART" id="SM00303">
    <property type="entry name" value="GPS"/>
    <property type="match status" value="1"/>
</dbReference>
<keyword evidence="5 9" id="KW-1133">Transmembrane helix</keyword>
<feature type="domain" description="GAIN-B" evidence="12">
    <location>
        <begin position="396"/>
        <end position="553"/>
    </location>
</feature>
<keyword evidence="4 9" id="KW-0812">Transmembrane</keyword>
<feature type="domain" description="EGF-like" evidence="11">
    <location>
        <begin position="83"/>
        <end position="118"/>
    </location>
</feature>
<feature type="signal peptide" evidence="10">
    <location>
        <begin position="1"/>
        <end position="23"/>
    </location>
</feature>
<dbReference type="PROSITE" id="PS50261">
    <property type="entry name" value="G_PROTEIN_RECEP_F2_4"/>
    <property type="match status" value="1"/>
</dbReference>
<keyword evidence="10" id="KW-0732">Signal</keyword>
<evidence type="ECO:0000256" key="2">
    <source>
        <dbReference type="ARBA" id="ARBA00004236"/>
    </source>
</evidence>
<dbReference type="PROSITE" id="PS50221">
    <property type="entry name" value="GAIN_B"/>
    <property type="match status" value="1"/>
</dbReference>
<keyword evidence="6 9" id="KW-0472">Membrane</keyword>
<dbReference type="PROSITE" id="PS50026">
    <property type="entry name" value="EGF_3"/>
    <property type="match status" value="1"/>
</dbReference>
<dbReference type="InterPro" id="IPR017981">
    <property type="entry name" value="GPCR_2-like_7TM"/>
</dbReference>
<comment type="caution">
    <text evidence="8">Lacks conserved residue(s) required for the propagation of feature annotation.</text>
</comment>
<dbReference type="InterPro" id="IPR000742">
    <property type="entry name" value="EGF"/>
</dbReference>
<feature type="transmembrane region" description="Helical" evidence="9">
    <location>
        <begin position="628"/>
        <end position="651"/>
    </location>
</feature>
<evidence type="ECO:0000259" key="12">
    <source>
        <dbReference type="PROSITE" id="PS50221"/>
    </source>
</evidence>
<protein>
    <submittedName>
        <fullName evidence="14">Uncharacterized protein</fullName>
    </submittedName>
</protein>
<evidence type="ECO:0000259" key="11">
    <source>
        <dbReference type="PROSITE" id="PS50026"/>
    </source>
</evidence>
<dbReference type="Proteomes" id="UP001642483">
    <property type="component" value="Unassembled WGS sequence"/>
</dbReference>
<keyword evidence="15" id="KW-1185">Reference proteome</keyword>
<dbReference type="PANTHER" id="PTHR47767">
    <property type="entry name" value="ADHESION G PROTEIN-COUPLED RECEPTOR G7"/>
    <property type="match status" value="1"/>
</dbReference>
<evidence type="ECO:0000313" key="15">
    <source>
        <dbReference type="Proteomes" id="UP001642483"/>
    </source>
</evidence>
<dbReference type="InterPro" id="IPR053066">
    <property type="entry name" value="ADGR_G7"/>
</dbReference>
<keyword evidence="7" id="KW-1015">Disulfide bond</keyword>
<organism evidence="14 15">
    <name type="scientific">Clavelina lepadiformis</name>
    <name type="common">Light-bulb sea squirt</name>
    <name type="synonym">Ascidia lepadiformis</name>
    <dbReference type="NCBI Taxonomy" id="159417"/>
    <lineage>
        <taxon>Eukaryota</taxon>
        <taxon>Metazoa</taxon>
        <taxon>Chordata</taxon>
        <taxon>Tunicata</taxon>
        <taxon>Ascidiacea</taxon>
        <taxon>Aplousobranchia</taxon>
        <taxon>Clavelinidae</taxon>
        <taxon>Clavelina</taxon>
    </lineage>
</organism>
<dbReference type="Pfam" id="PF01825">
    <property type="entry name" value="GPS"/>
    <property type="match status" value="1"/>
</dbReference>